<dbReference type="AlphaFoldDB" id="A0AAP5IHG2"/>
<proteinExistence type="predicted"/>
<dbReference type="Gene3D" id="1.10.150.320">
    <property type="entry name" value="Photosystem II 12 kDa extrinsic protein"/>
    <property type="match status" value="1"/>
</dbReference>
<protein>
    <submittedName>
        <fullName evidence="1">Helix-hairpin-helix domain-containing protein</fullName>
    </submittedName>
</protein>
<evidence type="ECO:0000313" key="2">
    <source>
        <dbReference type="Proteomes" id="UP000667802"/>
    </source>
</evidence>
<gene>
    <name evidence="1" type="ORF">G7B40_040225</name>
</gene>
<dbReference type="EMBL" id="JAALHA020000038">
    <property type="protein sequence ID" value="MDR9900717.1"/>
    <property type="molecule type" value="Genomic_DNA"/>
</dbReference>
<name>A0AAP5IHG2_9CYAN</name>
<organism evidence="1 2">
    <name type="scientific">Aetokthonos hydrillicola Thurmond2011</name>
    <dbReference type="NCBI Taxonomy" id="2712845"/>
    <lineage>
        <taxon>Bacteria</taxon>
        <taxon>Bacillati</taxon>
        <taxon>Cyanobacteriota</taxon>
        <taxon>Cyanophyceae</taxon>
        <taxon>Nostocales</taxon>
        <taxon>Hapalosiphonaceae</taxon>
        <taxon>Aetokthonos</taxon>
    </lineage>
</organism>
<dbReference type="Proteomes" id="UP000667802">
    <property type="component" value="Unassembled WGS sequence"/>
</dbReference>
<evidence type="ECO:0000313" key="1">
    <source>
        <dbReference type="EMBL" id="MDR9900717.1"/>
    </source>
</evidence>
<dbReference type="RefSeq" id="WP_208344283.1">
    <property type="nucleotide sequence ID" value="NZ_CAWQFN010000490.1"/>
</dbReference>
<reference evidence="2" key="1">
    <citation type="journal article" date="2021" name="Science">
        <title>Hunting the eagle killer: A cyanobacterial neurotoxin causes vacuolar myelinopathy.</title>
        <authorList>
            <person name="Breinlinger S."/>
            <person name="Phillips T.J."/>
            <person name="Haram B.N."/>
            <person name="Mares J."/>
            <person name="Martinez Yerena J.A."/>
            <person name="Hrouzek P."/>
            <person name="Sobotka R."/>
            <person name="Henderson W.M."/>
            <person name="Schmieder P."/>
            <person name="Williams S.M."/>
            <person name="Lauderdale J.D."/>
            <person name="Wilde H.D."/>
            <person name="Gerrin W."/>
            <person name="Kust A."/>
            <person name="Washington J.W."/>
            <person name="Wagner C."/>
            <person name="Geier B."/>
            <person name="Liebeke M."/>
            <person name="Enke H."/>
            <person name="Niedermeyer T.H.J."/>
            <person name="Wilde S.B."/>
        </authorList>
    </citation>
    <scope>NUCLEOTIDE SEQUENCE [LARGE SCALE GENOMIC DNA]</scope>
    <source>
        <strain evidence="2">Thurmond2011</strain>
    </source>
</reference>
<comment type="caution">
    <text evidence="1">The sequence shown here is derived from an EMBL/GenBank/DDBJ whole genome shotgun (WGS) entry which is preliminary data.</text>
</comment>
<dbReference type="SUPFAM" id="SSF81585">
    <property type="entry name" value="PsbU/PolX domain-like"/>
    <property type="match status" value="1"/>
</dbReference>
<accession>A0AAP5IHG2</accession>
<keyword evidence="2" id="KW-1185">Reference proteome</keyword>
<sequence>MPIMYEPQYGMPTQVLEGRENDFLALGYRREPPPILITPPPVKEEEKTQVFSPVVDNQPPGAGFIMVNSASLKELTERLGLSTAQAKELRDGRPYKTVEDLIAKIPGVSWTTLDSQISYQVNTLETPTV</sequence>